<evidence type="ECO:0000313" key="11">
    <source>
        <dbReference type="EMBL" id="KOO48027.1"/>
    </source>
</evidence>
<keyword evidence="12" id="KW-1185">Reference proteome</keyword>
<dbReference type="InterPro" id="IPR046346">
    <property type="entry name" value="Aminoacid_DH-like_N_sf"/>
</dbReference>
<dbReference type="InterPro" id="IPR037062">
    <property type="entry name" value="Malic_N_dom_sf"/>
</dbReference>
<dbReference type="OrthoDB" id="9805787at2"/>
<name>A0A0M0LB14_9BACL</name>
<keyword evidence="3 7" id="KW-0479">Metal-binding</keyword>
<evidence type="ECO:0000259" key="10">
    <source>
        <dbReference type="SMART" id="SM01274"/>
    </source>
</evidence>
<dbReference type="GO" id="GO:0051287">
    <property type="term" value="F:NAD binding"/>
    <property type="evidence" value="ECO:0007669"/>
    <property type="project" value="InterPro"/>
</dbReference>
<evidence type="ECO:0000313" key="12">
    <source>
        <dbReference type="Proteomes" id="UP000036867"/>
    </source>
</evidence>
<evidence type="ECO:0000256" key="1">
    <source>
        <dbReference type="ARBA" id="ARBA00001936"/>
    </source>
</evidence>
<dbReference type="InterPro" id="IPR045213">
    <property type="entry name" value="Malic_NAD-bd_bact_type"/>
</dbReference>
<protein>
    <submittedName>
        <fullName evidence="11">Malate dehydrogenase</fullName>
    </submittedName>
</protein>
<comment type="caution">
    <text evidence="11">The sequence shown here is derived from an EMBL/GenBank/DDBJ whole genome shotgun (WGS) entry which is preliminary data.</text>
</comment>
<dbReference type="SMART" id="SM00919">
    <property type="entry name" value="Malic_M"/>
    <property type="match status" value="1"/>
</dbReference>
<dbReference type="InterPro" id="IPR036291">
    <property type="entry name" value="NAD(P)-bd_dom_sf"/>
</dbReference>
<dbReference type="FunFam" id="3.40.50.720:FF:000095">
    <property type="entry name" value="NADP-dependent malic enzyme"/>
    <property type="match status" value="1"/>
</dbReference>
<dbReference type="Gene3D" id="3.40.50.720">
    <property type="entry name" value="NAD(P)-binding Rossmann-like Domain"/>
    <property type="match status" value="1"/>
</dbReference>
<dbReference type="PIRSF" id="PIRSF000106">
    <property type="entry name" value="ME"/>
    <property type="match status" value="1"/>
</dbReference>
<evidence type="ECO:0000256" key="2">
    <source>
        <dbReference type="ARBA" id="ARBA00008785"/>
    </source>
</evidence>
<dbReference type="Pfam" id="PF00390">
    <property type="entry name" value="malic"/>
    <property type="match status" value="1"/>
</dbReference>
<dbReference type="PRINTS" id="PR00072">
    <property type="entry name" value="MALOXRDTASE"/>
</dbReference>
<evidence type="ECO:0000256" key="8">
    <source>
        <dbReference type="RuleBase" id="RU003427"/>
    </source>
</evidence>
<dbReference type="Gene3D" id="3.40.50.10380">
    <property type="entry name" value="Malic enzyme, N-terminal domain"/>
    <property type="match status" value="1"/>
</dbReference>
<dbReference type="GO" id="GO:0046872">
    <property type="term" value="F:metal ion binding"/>
    <property type="evidence" value="ECO:0007669"/>
    <property type="project" value="UniProtKB-KW"/>
</dbReference>
<reference evidence="12" key="1">
    <citation type="submission" date="2015-08" db="EMBL/GenBank/DDBJ databases">
        <title>Fjat-10028 dsm 16317.</title>
        <authorList>
            <person name="Liu B."/>
            <person name="Wang J."/>
            <person name="Zhu Y."/>
            <person name="Liu G."/>
            <person name="Chen Q."/>
            <person name="Chen Z."/>
            <person name="Lan J."/>
            <person name="Che J."/>
            <person name="Ge C."/>
            <person name="Shi H."/>
            <person name="Pan Z."/>
            <person name="Liu X."/>
        </authorList>
    </citation>
    <scope>NUCLEOTIDE SEQUENCE [LARGE SCALE GENOMIC DNA]</scope>
    <source>
        <strain evidence="12">DSM 16317</strain>
    </source>
</reference>
<dbReference type="InterPro" id="IPR051674">
    <property type="entry name" value="Malate_Decarboxylase"/>
</dbReference>
<dbReference type="GO" id="GO:0004470">
    <property type="term" value="F:malic enzyme activity"/>
    <property type="evidence" value="ECO:0007669"/>
    <property type="project" value="InterPro"/>
</dbReference>
<dbReference type="GeneID" id="301138525"/>
<feature type="active site" description="Proton acceptor" evidence="5">
    <location>
        <position position="92"/>
    </location>
</feature>
<feature type="binding site" evidence="7">
    <location>
        <position position="135"/>
    </location>
    <ligand>
        <name>a divalent metal cation</name>
        <dbReference type="ChEBI" id="CHEBI:60240"/>
    </ligand>
</feature>
<dbReference type="Proteomes" id="UP000036867">
    <property type="component" value="Unassembled WGS sequence"/>
</dbReference>
<dbReference type="STRING" id="263475.AMD00_20720"/>
<comment type="cofactor">
    <cofactor evidence="1">
        <name>Mn(2+)</name>
        <dbReference type="ChEBI" id="CHEBI:29035"/>
    </cofactor>
</comment>
<accession>A0A0M0LB14</accession>
<feature type="binding site" evidence="6">
    <location>
        <position position="317"/>
    </location>
    <ligand>
        <name>(S)-malate</name>
        <dbReference type="ChEBI" id="CHEBI:15589"/>
    </ligand>
</feature>
<keyword evidence="4" id="KW-0560">Oxidoreductase</keyword>
<evidence type="ECO:0000259" key="9">
    <source>
        <dbReference type="SMART" id="SM00919"/>
    </source>
</evidence>
<dbReference type="InterPro" id="IPR012301">
    <property type="entry name" value="Malic_N_dom"/>
</dbReference>
<dbReference type="CDD" id="cd05311">
    <property type="entry name" value="NAD_bind_2_malic_enz"/>
    <property type="match status" value="1"/>
</dbReference>
<feature type="binding site" evidence="7">
    <location>
        <position position="134"/>
    </location>
    <ligand>
        <name>a divalent metal cation</name>
        <dbReference type="ChEBI" id="CHEBI:60240"/>
    </ligand>
</feature>
<dbReference type="InterPro" id="IPR001891">
    <property type="entry name" value="Malic_OxRdtase"/>
</dbReference>
<feature type="domain" description="Malic enzyme N-terminal" evidence="10">
    <location>
        <begin position="16"/>
        <end position="149"/>
    </location>
</feature>
<dbReference type="PANTHER" id="PTHR43237:SF4">
    <property type="entry name" value="NADP-DEPENDENT MALIC ENZYME"/>
    <property type="match status" value="1"/>
</dbReference>
<comment type="similarity">
    <text evidence="2 8">Belongs to the malic enzymes family.</text>
</comment>
<evidence type="ECO:0000256" key="7">
    <source>
        <dbReference type="PIRSR" id="PIRSR000106-3"/>
    </source>
</evidence>
<dbReference type="Pfam" id="PF03949">
    <property type="entry name" value="Malic_M"/>
    <property type="match status" value="1"/>
</dbReference>
<dbReference type="SMART" id="SM01274">
    <property type="entry name" value="malic"/>
    <property type="match status" value="1"/>
</dbReference>
<comment type="cofactor">
    <cofactor evidence="7">
        <name>Mg(2+)</name>
        <dbReference type="ChEBI" id="CHEBI:18420"/>
    </cofactor>
    <cofactor evidence="7">
        <name>Mn(2+)</name>
        <dbReference type="ChEBI" id="CHEBI:29035"/>
    </cofactor>
    <text evidence="7">Divalent metal cations. Prefers magnesium or manganese.</text>
</comment>
<feature type="binding site" evidence="7">
    <location>
        <position position="160"/>
    </location>
    <ligand>
        <name>a divalent metal cation</name>
        <dbReference type="ChEBI" id="CHEBI:60240"/>
    </ligand>
</feature>
<gene>
    <name evidence="11" type="ORF">AMD00_20720</name>
</gene>
<evidence type="ECO:0000256" key="3">
    <source>
        <dbReference type="ARBA" id="ARBA00022723"/>
    </source>
</evidence>
<proteinExistence type="inferred from homology"/>
<evidence type="ECO:0000256" key="6">
    <source>
        <dbReference type="PIRSR" id="PIRSR000106-2"/>
    </source>
</evidence>
<feature type="binding site" evidence="6">
    <location>
        <position position="287"/>
    </location>
    <ligand>
        <name>(S)-malate</name>
        <dbReference type="ChEBI" id="CHEBI:15589"/>
    </ligand>
</feature>
<organism evidence="11 12">
    <name type="scientific">Viridibacillus arvi</name>
    <dbReference type="NCBI Taxonomy" id="263475"/>
    <lineage>
        <taxon>Bacteria</taxon>
        <taxon>Bacillati</taxon>
        <taxon>Bacillota</taxon>
        <taxon>Bacilli</taxon>
        <taxon>Bacillales</taxon>
        <taxon>Caryophanaceae</taxon>
        <taxon>Viridibacillus</taxon>
    </lineage>
</organism>
<feature type="active site" description="Proton donor" evidence="5">
    <location>
        <position position="37"/>
    </location>
</feature>
<dbReference type="GO" id="GO:0016616">
    <property type="term" value="F:oxidoreductase activity, acting on the CH-OH group of donors, NAD or NADP as acceptor"/>
    <property type="evidence" value="ECO:0007669"/>
    <property type="project" value="InterPro"/>
</dbReference>
<dbReference type="PANTHER" id="PTHR43237">
    <property type="entry name" value="NADP-DEPENDENT MALIC ENZYME"/>
    <property type="match status" value="1"/>
</dbReference>
<sequence>MSELKNNALAMHKKNRGKIEVISKVEINTIDDLSLAYSPGVAAPCMEIANDPNAVYDYTAKGNLVAVVTDGTAVLGLGNIGPEAALPVMEGKAILFKKMANIDAVPICLDTTDVDEIVRIVKGISPTFGGINLEDIAAPRCFEIEEKLRKECSIPVFHDDQHGTAIVVGAGLSNALKVINKDKSTVRIVINGAGAAGVAILKILKQIGYEHIIICDSTGIIYEGRENGMNSVKHELAKVTNSEGRKGLLSEALIGADIFIGVSVANILNEEMIQSMNHDPIIFALANPNPEVSYENAMRWGVRIFATGRSDYPNQVNNMLAFPGIFRGALNVHASEINEEMKLAAVFAIASLIDENDLAQGTIIPDALDERVAPIVAKAVSEAAIKTGVAKKPVAIENK</sequence>
<evidence type="ECO:0000256" key="5">
    <source>
        <dbReference type="PIRSR" id="PIRSR000106-1"/>
    </source>
</evidence>
<dbReference type="EMBL" id="LILB01000008">
    <property type="protein sequence ID" value="KOO48027.1"/>
    <property type="molecule type" value="Genomic_DNA"/>
</dbReference>
<dbReference type="PATRIC" id="fig|263475.3.peg.2994"/>
<feature type="domain" description="Malic enzyme NAD-binding" evidence="9">
    <location>
        <begin position="161"/>
        <end position="385"/>
    </location>
</feature>
<evidence type="ECO:0000256" key="4">
    <source>
        <dbReference type="ARBA" id="ARBA00023002"/>
    </source>
</evidence>
<dbReference type="FunFam" id="3.40.50.10380:FF:000003">
    <property type="entry name" value="NADP-dependent malic enzyme"/>
    <property type="match status" value="1"/>
</dbReference>
<dbReference type="RefSeq" id="WP_053418897.1">
    <property type="nucleotide sequence ID" value="NZ_LILB01000008.1"/>
</dbReference>
<dbReference type="AlphaFoldDB" id="A0A0M0LB14"/>
<dbReference type="SUPFAM" id="SSF53223">
    <property type="entry name" value="Aminoacid dehydrogenase-like, N-terminal domain"/>
    <property type="match status" value="1"/>
</dbReference>
<dbReference type="InterPro" id="IPR012302">
    <property type="entry name" value="Malic_NAD-bd"/>
</dbReference>
<dbReference type="SUPFAM" id="SSF51735">
    <property type="entry name" value="NAD(P)-binding Rossmann-fold domains"/>
    <property type="match status" value="1"/>
</dbReference>